<keyword evidence="3" id="KW-1185">Reference proteome</keyword>
<protein>
    <submittedName>
        <fullName evidence="2">Uncharacterized protein</fullName>
    </submittedName>
</protein>
<organism evidence="2 3">
    <name type="scientific">Clonostachys chloroleuca</name>
    <dbReference type="NCBI Taxonomy" id="1926264"/>
    <lineage>
        <taxon>Eukaryota</taxon>
        <taxon>Fungi</taxon>
        <taxon>Dikarya</taxon>
        <taxon>Ascomycota</taxon>
        <taxon>Pezizomycotina</taxon>
        <taxon>Sordariomycetes</taxon>
        <taxon>Hypocreomycetidae</taxon>
        <taxon>Hypocreales</taxon>
        <taxon>Bionectriaceae</taxon>
        <taxon>Clonostachys</taxon>
    </lineage>
</organism>
<dbReference type="Proteomes" id="UP001160390">
    <property type="component" value="Unassembled WGS sequence"/>
</dbReference>
<dbReference type="AlphaFoldDB" id="A0AA35MFG2"/>
<evidence type="ECO:0000313" key="2">
    <source>
        <dbReference type="EMBL" id="CAI6095211.1"/>
    </source>
</evidence>
<gene>
    <name evidence="2" type="ORF">CCHLO57077_00013266</name>
</gene>
<dbReference type="EMBL" id="CABFNP030001262">
    <property type="protein sequence ID" value="CAI6095211.1"/>
    <property type="molecule type" value="Genomic_DNA"/>
</dbReference>
<feature type="region of interest" description="Disordered" evidence="1">
    <location>
        <begin position="310"/>
        <end position="401"/>
    </location>
</feature>
<proteinExistence type="predicted"/>
<sequence length="401" mass="42711">MSSWCKSLQLSDLMPLSIYMAWHLGPFLCGMPRKLPTTFTQPPAASPHAAAVCTHCLQDSEGTHHAGAMQDATSVASQVAKTADEDALDDALSSEPVIVDMAEVESVGSDTESSGSHMFATALSPSALADAPGWCDLAPPASGGTTEVSFSLGNSRSPPVRRRQDSVSPKPWSGYDPSSSDLSEAGFTLVPRPAPAALSNHECSDDIGFVDPTQGLHAVCDMLDALHISASLAKPKTVVGSLESMDHATSKAASPPPELHLPDSPTLPQMFCDLPQGDRHLAVPSLGTPLGESDADADGCAEGYGVLARRRRRRRAPRAPKAWMRAPTVPGSSPEPARLNRHEGAPSVLSRRRPAPEDDNDEALNALPRPKRRRRGQAAHAWRTIPPLPYTSLRPPPERRL</sequence>
<reference evidence="2" key="1">
    <citation type="submission" date="2023-01" db="EMBL/GenBank/DDBJ databases">
        <authorList>
            <person name="Piombo E."/>
        </authorList>
    </citation>
    <scope>NUCLEOTIDE SEQUENCE</scope>
</reference>
<name>A0AA35MFG2_9HYPO</name>
<evidence type="ECO:0000313" key="3">
    <source>
        <dbReference type="Proteomes" id="UP001160390"/>
    </source>
</evidence>
<comment type="caution">
    <text evidence="2">The sequence shown here is derived from an EMBL/GenBank/DDBJ whole genome shotgun (WGS) entry which is preliminary data.</text>
</comment>
<evidence type="ECO:0000256" key="1">
    <source>
        <dbReference type="SAM" id="MobiDB-lite"/>
    </source>
</evidence>
<feature type="region of interest" description="Disordered" evidence="1">
    <location>
        <begin position="145"/>
        <end position="186"/>
    </location>
</feature>
<accession>A0AA35MFG2</accession>
<feature type="compositionally biased region" description="Polar residues" evidence="1">
    <location>
        <begin position="145"/>
        <end position="157"/>
    </location>
</feature>